<evidence type="ECO:0000313" key="1">
    <source>
        <dbReference type="EMBL" id="GAG79882.1"/>
    </source>
</evidence>
<name>X1BF95_9ZZZZ</name>
<protein>
    <submittedName>
        <fullName evidence="1">Uncharacterized protein</fullName>
    </submittedName>
</protein>
<dbReference type="EMBL" id="BART01011031">
    <property type="protein sequence ID" value="GAG79882.1"/>
    <property type="molecule type" value="Genomic_DNA"/>
</dbReference>
<dbReference type="AlphaFoldDB" id="X1BF95"/>
<organism evidence="1">
    <name type="scientific">marine sediment metagenome</name>
    <dbReference type="NCBI Taxonomy" id="412755"/>
    <lineage>
        <taxon>unclassified sequences</taxon>
        <taxon>metagenomes</taxon>
        <taxon>ecological metagenomes</taxon>
    </lineage>
</organism>
<comment type="caution">
    <text evidence="1">The sequence shown here is derived from an EMBL/GenBank/DDBJ whole genome shotgun (WGS) entry which is preliminary data.</text>
</comment>
<sequence length="122" mass="13936">MDILKTLEARQKAEFEAEAKTDDNGTTVVYDSGFDREKYSDFTNRTLVPQVARKVASKMSANPYTFEVLKENVEINQLLQKINADIDFNRIGYILEYKLSLEGNSALIIEKSSEDRFSVFVP</sequence>
<accession>X1BF95</accession>
<reference evidence="1" key="1">
    <citation type="journal article" date="2014" name="Front. Microbiol.">
        <title>High frequency of phylogenetically diverse reductive dehalogenase-homologous genes in deep subseafloor sedimentary metagenomes.</title>
        <authorList>
            <person name="Kawai M."/>
            <person name="Futagami T."/>
            <person name="Toyoda A."/>
            <person name="Takaki Y."/>
            <person name="Nishi S."/>
            <person name="Hori S."/>
            <person name="Arai W."/>
            <person name="Tsubouchi T."/>
            <person name="Morono Y."/>
            <person name="Uchiyama I."/>
            <person name="Ito T."/>
            <person name="Fujiyama A."/>
            <person name="Inagaki F."/>
            <person name="Takami H."/>
        </authorList>
    </citation>
    <scope>NUCLEOTIDE SEQUENCE</scope>
    <source>
        <strain evidence="1">Expedition CK06-06</strain>
    </source>
</reference>
<feature type="non-terminal residue" evidence="1">
    <location>
        <position position="122"/>
    </location>
</feature>
<proteinExistence type="predicted"/>
<gene>
    <name evidence="1" type="ORF">S01H4_23691</name>
</gene>